<evidence type="ECO:0000256" key="1">
    <source>
        <dbReference type="ARBA" id="ARBA00004434"/>
    </source>
</evidence>
<reference evidence="12 13" key="1">
    <citation type="journal article" date="2007" name="Proc. Natl. Acad. Sci. U.S.A.">
        <title>Independent sorting-out of thousands of duplicated gene pairs in two yeast species descended from a whole-genome duplication.</title>
        <authorList>
            <person name="Scannell D.R."/>
            <person name="Frank A.C."/>
            <person name="Conant G.C."/>
            <person name="Byrne K.P."/>
            <person name="Woolfit M."/>
            <person name="Wolfe K.H."/>
        </authorList>
    </citation>
    <scope>NUCLEOTIDE SEQUENCE [LARGE SCALE GENOMIC DNA]</scope>
    <source>
        <strain evidence="13">ATCC 22028 / DSM 70294 / BCRC 21397 / CBS 2163 / NBRC 10782 / NRRL Y-8283 / UCD 57-17</strain>
    </source>
</reference>
<keyword evidence="11" id="KW-0653">Protein transport</keyword>
<evidence type="ECO:0000256" key="6">
    <source>
        <dbReference type="ARBA" id="ARBA00022946"/>
    </source>
</evidence>
<gene>
    <name evidence="12" type="ORF">Kpol_499p11</name>
</gene>
<evidence type="ECO:0000256" key="4">
    <source>
        <dbReference type="ARBA" id="ARBA00022692"/>
    </source>
</evidence>
<evidence type="ECO:0000256" key="2">
    <source>
        <dbReference type="ARBA" id="ARBA00010867"/>
    </source>
</evidence>
<keyword evidence="10 11" id="KW-0472">Membrane</keyword>
<dbReference type="RefSeq" id="XP_001643841.1">
    <property type="nucleotide sequence ID" value="XM_001643791.1"/>
</dbReference>
<sequence length="237" mass="27178">MINLVLKRSPKFGTSLKVIAKPIYSTALQRSLILSTTNKTYYSTFHSNANSKKGNQDKKIPLWTRIKSFSTFTASGALVIGATGISTVVIYLILTELFSPSGDTQLFNRAVTLVEKDEIVRTLLQCDDTDNKKERLKAYGELYADDKWTRNRPIASNKRIDKNGKEHYLMRFHVESKQKMGLVHIEAVESEKRYQPDFVSVYIDIPGEKRYYLIKPKINRIVRPKGFLGINWGPRKQ</sequence>
<dbReference type="STRING" id="436907.A7TP14"/>
<dbReference type="FunCoup" id="A7TP14">
    <property type="interactions" value="283"/>
</dbReference>
<organism evidence="13">
    <name type="scientific">Vanderwaltozyma polyspora (strain ATCC 22028 / DSM 70294 / BCRC 21397 / CBS 2163 / NBRC 10782 / NRRL Y-8283 / UCD 57-17)</name>
    <name type="common">Kluyveromyces polysporus</name>
    <dbReference type="NCBI Taxonomy" id="436907"/>
    <lineage>
        <taxon>Eukaryota</taxon>
        <taxon>Fungi</taxon>
        <taxon>Dikarya</taxon>
        <taxon>Ascomycota</taxon>
        <taxon>Saccharomycotina</taxon>
        <taxon>Saccharomycetes</taxon>
        <taxon>Saccharomycetales</taxon>
        <taxon>Saccharomycetaceae</taxon>
        <taxon>Vanderwaltozyma</taxon>
    </lineage>
</organism>
<dbReference type="InterPro" id="IPR038552">
    <property type="entry name" value="Tim21_IMS_sf"/>
</dbReference>
<keyword evidence="9 11" id="KW-0496">Mitochondrion</keyword>
<dbReference type="InParanoid" id="A7TP14"/>
<keyword evidence="6" id="KW-0809">Transit peptide</keyword>
<dbReference type="eggNOG" id="KOG4836">
    <property type="taxonomic scope" value="Eukaryota"/>
</dbReference>
<dbReference type="HOGENOM" id="CLU_089043_1_0_1"/>
<dbReference type="PANTHER" id="PTHR13032">
    <property type="entry name" value="MITOCHONDRIAL IMPORT INNER MEMBRANE TRANSLOCASE SUBUNIT TIM21"/>
    <property type="match status" value="1"/>
</dbReference>
<keyword evidence="11" id="KW-0813">Transport</keyword>
<keyword evidence="5 11" id="KW-0999">Mitochondrion inner membrane</keyword>
<evidence type="ECO:0000313" key="13">
    <source>
        <dbReference type="Proteomes" id="UP000000267"/>
    </source>
</evidence>
<keyword evidence="4 11" id="KW-0812">Transmembrane</keyword>
<dbReference type="Proteomes" id="UP000000267">
    <property type="component" value="Unassembled WGS sequence"/>
</dbReference>
<evidence type="ECO:0000256" key="3">
    <source>
        <dbReference type="ARBA" id="ARBA00020726"/>
    </source>
</evidence>
<evidence type="ECO:0000313" key="12">
    <source>
        <dbReference type="EMBL" id="EDO15983.1"/>
    </source>
</evidence>
<dbReference type="FunFam" id="3.10.450.320:FF:000002">
    <property type="entry name" value="Mitochondrial import inner membrane translocase subunit tim21"/>
    <property type="match status" value="1"/>
</dbReference>
<dbReference type="EMBL" id="DS480437">
    <property type="protein sequence ID" value="EDO15983.1"/>
    <property type="molecule type" value="Genomic_DNA"/>
</dbReference>
<dbReference type="InterPro" id="IPR013261">
    <property type="entry name" value="Tim21"/>
</dbReference>
<dbReference type="GeneID" id="5544120"/>
<dbReference type="KEGG" id="vpo:Kpol_499p11"/>
<dbReference type="Gene3D" id="3.10.450.320">
    <property type="entry name" value="Mitochondrial import inner membrane translocase subunit Tim21"/>
    <property type="match status" value="1"/>
</dbReference>
<name>A7TP14_VANPO</name>
<keyword evidence="7 11" id="KW-1133">Transmembrane helix</keyword>
<comment type="subunit">
    <text evidence="11">Component of the TIM23 complex.</text>
</comment>
<evidence type="ECO:0000256" key="7">
    <source>
        <dbReference type="ARBA" id="ARBA00022989"/>
    </source>
</evidence>
<accession>A7TP14</accession>
<dbReference type="OrthoDB" id="436405at2759"/>
<keyword evidence="8 11" id="KW-0811">Translocation</keyword>
<evidence type="ECO:0000256" key="8">
    <source>
        <dbReference type="ARBA" id="ARBA00023010"/>
    </source>
</evidence>
<dbReference type="AlphaFoldDB" id="A7TP14"/>
<dbReference type="OMA" id="HVESKQK"/>
<feature type="transmembrane region" description="Helical" evidence="11">
    <location>
        <begin position="69"/>
        <end position="94"/>
    </location>
</feature>
<proteinExistence type="inferred from homology"/>
<evidence type="ECO:0000256" key="11">
    <source>
        <dbReference type="RuleBase" id="RU367142"/>
    </source>
</evidence>
<evidence type="ECO:0000256" key="5">
    <source>
        <dbReference type="ARBA" id="ARBA00022792"/>
    </source>
</evidence>
<protein>
    <recommendedName>
        <fullName evidence="3 11">Mitochondrial import inner membrane translocase subunit Tim21</fullName>
    </recommendedName>
</protein>
<evidence type="ECO:0000256" key="9">
    <source>
        <dbReference type="ARBA" id="ARBA00023128"/>
    </source>
</evidence>
<dbReference type="PhylomeDB" id="A7TP14"/>
<comment type="subcellular location">
    <subcellularLocation>
        <location evidence="1 11">Mitochondrion inner membrane</location>
        <topology evidence="1 11">Single-pass membrane protein</topology>
    </subcellularLocation>
</comment>
<dbReference type="GO" id="GO:0005744">
    <property type="term" value="C:TIM23 mitochondrial import inner membrane translocase complex"/>
    <property type="evidence" value="ECO:0007669"/>
    <property type="project" value="UniProtKB-UniRule"/>
</dbReference>
<comment type="similarity">
    <text evidence="2 11">Belongs to the TIM21 family.</text>
</comment>
<dbReference type="PANTHER" id="PTHR13032:SF6">
    <property type="entry name" value="MITOCHONDRIAL IMPORT INNER MEMBRANE TRANSLOCASE SUBUNIT TIM21"/>
    <property type="match status" value="1"/>
</dbReference>
<dbReference type="GO" id="GO:0030150">
    <property type="term" value="P:protein import into mitochondrial matrix"/>
    <property type="evidence" value="ECO:0007669"/>
    <property type="project" value="UniProtKB-UniRule"/>
</dbReference>
<comment type="function">
    <text evidence="11">Essential component of the TIM23 complex, a complex that mediates the translocation of transit peptide-containing proteins across the mitochondrial inner membrane.</text>
</comment>
<keyword evidence="13" id="KW-1185">Reference proteome</keyword>
<evidence type="ECO:0000256" key="10">
    <source>
        <dbReference type="ARBA" id="ARBA00023136"/>
    </source>
</evidence>
<dbReference type="Pfam" id="PF08294">
    <property type="entry name" value="TIM21"/>
    <property type="match status" value="1"/>
</dbReference>